<feature type="chain" id="PRO_5032998560" evidence="2">
    <location>
        <begin position="23"/>
        <end position="290"/>
    </location>
</feature>
<dbReference type="AlphaFoldDB" id="A0A833ZPK7"/>
<evidence type="ECO:0000256" key="1">
    <source>
        <dbReference type="SAM" id="MobiDB-lite"/>
    </source>
</evidence>
<evidence type="ECO:0000313" key="4">
    <source>
        <dbReference type="Proteomes" id="UP000664940"/>
    </source>
</evidence>
<gene>
    <name evidence="3" type="ORF">HJG60_011881</name>
</gene>
<feature type="region of interest" description="Disordered" evidence="1">
    <location>
        <begin position="99"/>
        <end position="131"/>
    </location>
</feature>
<organism evidence="3 4">
    <name type="scientific">Phyllostomus discolor</name>
    <name type="common">pale spear-nosed bat</name>
    <dbReference type="NCBI Taxonomy" id="89673"/>
    <lineage>
        <taxon>Eukaryota</taxon>
        <taxon>Metazoa</taxon>
        <taxon>Chordata</taxon>
        <taxon>Craniata</taxon>
        <taxon>Vertebrata</taxon>
        <taxon>Euteleostomi</taxon>
        <taxon>Mammalia</taxon>
        <taxon>Eutheria</taxon>
        <taxon>Laurasiatheria</taxon>
        <taxon>Chiroptera</taxon>
        <taxon>Yangochiroptera</taxon>
        <taxon>Phyllostomidae</taxon>
        <taxon>Phyllostominae</taxon>
        <taxon>Phyllostomus</taxon>
    </lineage>
</organism>
<feature type="signal peptide" evidence="2">
    <location>
        <begin position="1"/>
        <end position="22"/>
    </location>
</feature>
<evidence type="ECO:0000313" key="3">
    <source>
        <dbReference type="EMBL" id="KAF6094786.1"/>
    </source>
</evidence>
<name>A0A833ZPK7_9CHIR</name>
<protein>
    <submittedName>
        <fullName evidence="3">Uncharacterized protein</fullName>
    </submittedName>
</protein>
<feature type="region of interest" description="Disordered" evidence="1">
    <location>
        <begin position="40"/>
        <end position="61"/>
    </location>
</feature>
<dbReference type="Proteomes" id="UP000664940">
    <property type="component" value="Unassembled WGS sequence"/>
</dbReference>
<dbReference type="EMBL" id="JABVXQ010000008">
    <property type="protein sequence ID" value="KAF6094786.1"/>
    <property type="molecule type" value="Genomic_DNA"/>
</dbReference>
<reference evidence="3 4" key="1">
    <citation type="journal article" date="2020" name="Nature">
        <title>Six reference-quality genomes reveal evolution of bat adaptations.</title>
        <authorList>
            <person name="Jebb D."/>
            <person name="Huang Z."/>
            <person name="Pippel M."/>
            <person name="Hughes G.M."/>
            <person name="Lavrichenko K."/>
            <person name="Devanna P."/>
            <person name="Winkler S."/>
            <person name="Jermiin L.S."/>
            <person name="Skirmuntt E.C."/>
            <person name="Katzourakis A."/>
            <person name="Burkitt-Gray L."/>
            <person name="Ray D.A."/>
            <person name="Sullivan K.A.M."/>
            <person name="Roscito J.G."/>
            <person name="Kirilenko B.M."/>
            <person name="Davalos L.M."/>
            <person name="Corthals A.P."/>
            <person name="Power M.L."/>
            <person name="Jones G."/>
            <person name="Ransome R.D."/>
            <person name="Dechmann D.K.N."/>
            <person name="Locatelli A.G."/>
            <person name="Puechmaille S.J."/>
            <person name="Fedrigo O."/>
            <person name="Jarvis E.D."/>
            <person name="Hiller M."/>
            <person name="Vernes S.C."/>
            <person name="Myers E.W."/>
            <person name="Teeling E.C."/>
        </authorList>
    </citation>
    <scope>NUCLEOTIDE SEQUENCE [LARGE SCALE GENOMIC DNA]</scope>
    <source>
        <strain evidence="3">Bat1K_MPI-CBG_1</strain>
    </source>
</reference>
<feature type="region of interest" description="Disordered" evidence="1">
    <location>
        <begin position="159"/>
        <end position="180"/>
    </location>
</feature>
<keyword evidence="2" id="KW-0732">Signal</keyword>
<sequence length="290" mass="30697">MAGVLSLAGTGFIFLVMQGVSCKPVCQGCSAASSDWDQRGPFPPCQPSQPQDTQLCSDKGKPSGCGEGHPASVLVLCFRPSSSGGLGCQTLARLGPRCRRKPSEVGGPPQGRATLASWSRGPAWGWETARGPHEGGLETSLQAFQIHASFFFPFHYRSHSGDSKHRQTRPTTTRQGADREGKATSMYMLSCSSRTDGMASRWAGGEPFPGGRAGRPLGGCGGLTACTWGWAAAALSERLAVTGWGGSGGQRGCGPSLGARLSWCRLWRPGYPTQEGDRVLREEKPLQVDL</sequence>
<comment type="caution">
    <text evidence="3">The sequence shown here is derived from an EMBL/GenBank/DDBJ whole genome shotgun (WGS) entry which is preliminary data.</text>
</comment>
<proteinExistence type="predicted"/>
<evidence type="ECO:0000256" key="2">
    <source>
        <dbReference type="SAM" id="SignalP"/>
    </source>
</evidence>
<accession>A0A833ZPK7</accession>